<feature type="chain" id="PRO_5043459590" description="Outer membrane protein beta-barrel domain-containing protein" evidence="1">
    <location>
        <begin position="39"/>
        <end position="183"/>
    </location>
</feature>
<dbReference type="RefSeq" id="WP_156331711.1">
    <property type="nucleotide sequence ID" value="NZ_CP159837.1"/>
</dbReference>
<organism evidence="2">
    <name type="scientific">Planktothricoides raciborskii GIHE-MW2</name>
    <dbReference type="NCBI Taxonomy" id="2792601"/>
    <lineage>
        <taxon>Bacteria</taxon>
        <taxon>Bacillati</taxon>
        <taxon>Cyanobacteriota</taxon>
        <taxon>Cyanophyceae</taxon>
        <taxon>Oscillatoriophycideae</taxon>
        <taxon>Oscillatoriales</taxon>
        <taxon>Oscillatoriaceae</taxon>
        <taxon>Planktothricoides</taxon>
    </lineage>
</organism>
<reference evidence="2" key="1">
    <citation type="submission" date="2024-07" db="EMBL/GenBank/DDBJ databases">
        <authorList>
            <person name="Kim Y.J."/>
            <person name="Jeong J.Y."/>
        </authorList>
    </citation>
    <scope>NUCLEOTIDE SEQUENCE</scope>
    <source>
        <strain evidence="2">GIHE-MW2</strain>
    </source>
</reference>
<protein>
    <recommendedName>
        <fullName evidence="3">Outer membrane protein beta-barrel domain-containing protein</fullName>
    </recommendedName>
</protein>
<proteinExistence type="predicted"/>
<dbReference type="AlphaFoldDB" id="A0AAU8JM25"/>
<accession>A0AAU8JM25</accession>
<name>A0AAU8JM25_9CYAN</name>
<feature type="signal peptide" evidence="1">
    <location>
        <begin position="1"/>
        <end position="38"/>
    </location>
</feature>
<dbReference type="EMBL" id="CP159837">
    <property type="protein sequence ID" value="XCM39068.1"/>
    <property type="molecule type" value="Genomic_DNA"/>
</dbReference>
<gene>
    <name evidence="2" type="ORF">ABWT76_001961</name>
</gene>
<keyword evidence="1" id="KW-0732">Signal</keyword>
<evidence type="ECO:0000256" key="1">
    <source>
        <dbReference type="SAM" id="SignalP"/>
    </source>
</evidence>
<sequence>MNQFANFWNYPGSKIRSVLLVGAAIASAVGFNPAPVLAQAAYGSYVGVGGSFGLTEGVNRNGLTEDRQNAVVVAARYKLLRYPISLRAQGIFSADGSAVVPTVSYDIPLTWQADVYLGAGGSFVMSGKTPVGDQSSFAIQPGIDYSVPNSRLVVFGNAIFSFDAYENDNKTAVSLQGGLGLRF</sequence>
<evidence type="ECO:0000313" key="2">
    <source>
        <dbReference type="EMBL" id="XCM39068.1"/>
    </source>
</evidence>
<evidence type="ECO:0008006" key="3">
    <source>
        <dbReference type="Google" id="ProtNLM"/>
    </source>
</evidence>